<dbReference type="InterPro" id="IPR008271">
    <property type="entry name" value="Ser/Thr_kinase_AS"/>
</dbReference>
<dbReference type="EMBL" id="GL732567">
    <property type="protein sequence ID" value="EFX76619.1"/>
    <property type="molecule type" value="Genomic_DNA"/>
</dbReference>
<dbReference type="PANTHER" id="PTHR45756">
    <property type="entry name" value="PALMITOYLTRANSFERASE"/>
    <property type="match status" value="1"/>
</dbReference>
<evidence type="ECO:0000259" key="1">
    <source>
        <dbReference type="PROSITE" id="PS50011"/>
    </source>
</evidence>
<dbReference type="HOGENOM" id="CLU_2229785_0_0_1"/>
<dbReference type="OrthoDB" id="6489419at2759"/>
<dbReference type="STRING" id="6669.E9GV89"/>
<dbReference type="AlphaFoldDB" id="E9GV89"/>
<dbReference type="PANTHER" id="PTHR45756:SF1">
    <property type="entry name" value="PROTEIN KINASE DOMAIN CONTAINING PROTEIN"/>
    <property type="match status" value="1"/>
</dbReference>
<protein>
    <recommendedName>
        <fullName evidence="1">Protein kinase domain-containing protein</fullName>
    </recommendedName>
</protein>
<dbReference type="PhylomeDB" id="E9GV89"/>
<evidence type="ECO:0000313" key="3">
    <source>
        <dbReference type="Proteomes" id="UP000000305"/>
    </source>
</evidence>
<dbReference type="Pfam" id="PF00069">
    <property type="entry name" value="Pkinase"/>
    <property type="match status" value="1"/>
</dbReference>
<dbReference type="PROSITE" id="PS00108">
    <property type="entry name" value="PROTEIN_KINASE_ST"/>
    <property type="match status" value="1"/>
</dbReference>
<dbReference type="InterPro" id="IPR011009">
    <property type="entry name" value="Kinase-like_dom_sf"/>
</dbReference>
<dbReference type="GO" id="GO:0004672">
    <property type="term" value="F:protein kinase activity"/>
    <property type="evidence" value="ECO:0007669"/>
    <property type="project" value="InterPro"/>
</dbReference>
<dbReference type="Proteomes" id="UP000000305">
    <property type="component" value="Unassembled WGS sequence"/>
</dbReference>
<dbReference type="FunFam" id="1.10.510.10:FF:002621">
    <property type="match status" value="1"/>
</dbReference>
<dbReference type="KEGG" id="dpx:DAPPUDRAFT_35725"/>
<organism evidence="2 3">
    <name type="scientific">Daphnia pulex</name>
    <name type="common">Water flea</name>
    <dbReference type="NCBI Taxonomy" id="6669"/>
    <lineage>
        <taxon>Eukaryota</taxon>
        <taxon>Metazoa</taxon>
        <taxon>Ecdysozoa</taxon>
        <taxon>Arthropoda</taxon>
        <taxon>Crustacea</taxon>
        <taxon>Branchiopoda</taxon>
        <taxon>Diplostraca</taxon>
        <taxon>Cladocera</taxon>
        <taxon>Anomopoda</taxon>
        <taxon>Daphniidae</taxon>
        <taxon>Daphnia</taxon>
    </lineage>
</organism>
<gene>
    <name evidence="2" type="ORF">DAPPUDRAFT_35725</name>
</gene>
<dbReference type="Gene3D" id="1.10.510.10">
    <property type="entry name" value="Transferase(Phosphotransferase) domain 1"/>
    <property type="match status" value="1"/>
</dbReference>
<feature type="non-terminal residue" evidence="2">
    <location>
        <position position="107"/>
    </location>
</feature>
<evidence type="ECO:0000313" key="2">
    <source>
        <dbReference type="EMBL" id="EFX76619.1"/>
    </source>
</evidence>
<dbReference type="PROSITE" id="PS50011">
    <property type="entry name" value="PROTEIN_KINASE_DOM"/>
    <property type="match status" value="1"/>
</dbReference>
<accession>E9GV89</accession>
<keyword evidence="3" id="KW-1185">Reference proteome</keyword>
<dbReference type="SUPFAM" id="SSF56112">
    <property type="entry name" value="Protein kinase-like (PK-like)"/>
    <property type="match status" value="1"/>
</dbReference>
<feature type="domain" description="Protein kinase" evidence="1">
    <location>
        <begin position="1"/>
        <end position="107"/>
    </location>
</feature>
<proteinExistence type="predicted"/>
<dbReference type="InParanoid" id="E9GV89"/>
<reference evidence="2 3" key="1">
    <citation type="journal article" date="2011" name="Science">
        <title>The ecoresponsive genome of Daphnia pulex.</title>
        <authorList>
            <person name="Colbourne J.K."/>
            <person name="Pfrender M.E."/>
            <person name="Gilbert D."/>
            <person name="Thomas W.K."/>
            <person name="Tucker A."/>
            <person name="Oakley T.H."/>
            <person name="Tokishita S."/>
            <person name="Aerts A."/>
            <person name="Arnold G.J."/>
            <person name="Basu M.K."/>
            <person name="Bauer D.J."/>
            <person name="Caceres C.E."/>
            <person name="Carmel L."/>
            <person name="Casola C."/>
            <person name="Choi J.H."/>
            <person name="Detter J.C."/>
            <person name="Dong Q."/>
            <person name="Dusheyko S."/>
            <person name="Eads B.D."/>
            <person name="Frohlich T."/>
            <person name="Geiler-Samerotte K.A."/>
            <person name="Gerlach D."/>
            <person name="Hatcher P."/>
            <person name="Jogdeo S."/>
            <person name="Krijgsveld J."/>
            <person name="Kriventseva E.V."/>
            <person name="Kultz D."/>
            <person name="Laforsch C."/>
            <person name="Lindquist E."/>
            <person name="Lopez J."/>
            <person name="Manak J.R."/>
            <person name="Muller J."/>
            <person name="Pangilinan J."/>
            <person name="Patwardhan R.P."/>
            <person name="Pitluck S."/>
            <person name="Pritham E.J."/>
            <person name="Rechtsteiner A."/>
            <person name="Rho M."/>
            <person name="Rogozin I.B."/>
            <person name="Sakarya O."/>
            <person name="Salamov A."/>
            <person name="Schaack S."/>
            <person name="Shapiro H."/>
            <person name="Shiga Y."/>
            <person name="Skalitzky C."/>
            <person name="Smith Z."/>
            <person name="Souvorov A."/>
            <person name="Sung W."/>
            <person name="Tang Z."/>
            <person name="Tsuchiya D."/>
            <person name="Tu H."/>
            <person name="Vos H."/>
            <person name="Wang M."/>
            <person name="Wolf Y.I."/>
            <person name="Yamagata H."/>
            <person name="Yamada T."/>
            <person name="Ye Y."/>
            <person name="Shaw J.R."/>
            <person name="Andrews J."/>
            <person name="Crease T.J."/>
            <person name="Tang H."/>
            <person name="Lucas S.M."/>
            <person name="Robertson H.M."/>
            <person name="Bork P."/>
            <person name="Koonin E.V."/>
            <person name="Zdobnov E.M."/>
            <person name="Grigoriev I.V."/>
            <person name="Lynch M."/>
            <person name="Boore J.L."/>
        </authorList>
    </citation>
    <scope>NUCLEOTIDE SEQUENCE [LARGE SCALE GENOMIC DNA]</scope>
</reference>
<dbReference type="eggNOG" id="KOG0192">
    <property type="taxonomic scope" value="Eukaryota"/>
</dbReference>
<feature type="non-terminal residue" evidence="2">
    <location>
        <position position="1"/>
    </location>
</feature>
<dbReference type="InterPro" id="IPR053215">
    <property type="entry name" value="TKL_Ser/Thr_kinase"/>
</dbReference>
<sequence length="107" mass="11827">LRLDALLQILEGLQYLHSNSITHSDLKSANVLISEREGTDGYLFKLTDFGGSHAEISSKIMSNISSISNKKNKPETTSFEAPEVFMGNEKTCASDVYSFGMAMYELL</sequence>
<dbReference type="GO" id="GO:0005524">
    <property type="term" value="F:ATP binding"/>
    <property type="evidence" value="ECO:0007669"/>
    <property type="project" value="InterPro"/>
</dbReference>
<dbReference type="InterPro" id="IPR000719">
    <property type="entry name" value="Prot_kinase_dom"/>
</dbReference>
<name>E9GV89_DAPPU</name>